<keyword evidence="3 12" id="KW-0813">Transport</keyword>
<dbReference type="AlphaFoldDB" id="A0A835GM74"/>
<evidence type="ECO:0000256" key="3">
    <source>
        <dbReference type="ARBA" id="ARBA00022448"/>
    </source>
</evidence>
<comment type="subcellular location">
    <subcellularLocation>
        <location evidence="1">Membrane</location>
        <topology evidence="1">Multi-pass membrane protein</topology>
    </subcellularLocation>
</comment>
<evidence type="ECO:0000256" key="9">
    <source>
        <dbReference type="ARBA" id="ARBA00023136"/>
    </source>
</evidence>
<comment type="caution">
    <text evidence="13">The sequence shown here is derived from an EMBL/GenBank/DDBJ whole genome shotgun (WGS) entry which is preliminary data.</text>
</comment>
<evidence type="ECO:0000256" key="5">
    <source>
        <dbReference type="ARBA" id="ARBA00022692"/>
    </source>
</evidence>
<protein>
    <submittedName>
        <fullName evidence="13">Uncharacterized protein</fullName>
    </submittedName>
</protein>
<dbReference type="GO" id="GO:0005886">
    <property type="term" value="C:plasma membrane"/>
    <property type="evidence" value="ECO:0007669"/>
    <property type="project" value="TreeGrafter"/>
</dbReference>
<evidence type="ECO:0000256" key="11">
    <source>
        <dbReference type="ARBA" id="ARBA00023303"/>
    </source>
</evidence>
<gene>
    <name evidence="13" type="ORF">HW555_004103</name>
</gene>
<comment type="similarity">
    <text evidence="2 12">Belongs to the amiloride-sensitive sodium channel (TC 1.A.6) family.</text>
</comment>
<dbReference type="Pfam" id="PF00858">
    <property type="entry name" value="ASC"/>
    <property type="match status" value="1"/>
</dbReference>
<accession>A0A835GM74</accession>
<keyword evidence="8 12" id="KW-0406">Ion transport</keyword>
<keyword evidence="4 12" id="KW-0894">Sodium channel</keyword>
<organism evidence="13 14">
    <name type="scientific">Spodoptera exigua</name>
    <name type="common">Beet armyworm</name>
    <name type="synonym">Noctua fulgens</name>
    <dbReference type="NCBI Taxonomy" id="7107"/>
    <lineage>
        <taxon>Eukaryota</taxon>
        <taxon>Metazoa</taxon>
        <taxon>Ecdysozoa</taxon>
        <taxon>Arthropoda</taxon>
        <taxon>Hexapoda</taxon>
        <taxon>Insecta</taxon>
        <taxon>Pterygota</taxon>
        <taxon>Neoptera</taxon>
        <taxon>Endopterygota</taxon>
        <taxon>Lepidoptera</taxon>
        <taxon>Glossata</taxon>
        <taxon>Ditrysia</taxon>
        <taxon>Noctuoidea</taxon>
        <taxon>Noctuidae</taxon>
        <taxon>Amphipyrinae</taxon>
        <taxon>Spodoptera</taxon>
    </lineage>
</organism>
<evidence type="ECO:0000256" key="10">
    <source>
        <dbReference type="ARBA" id="ARBA00023201"/>
    </source>
</evidence>
<name>A0A835GM74_SPOEX</name>
<reference evidence="13" key="1">
    <citation type="submission" date="2020-08" db="EMBL/GenBank/DDBJ databases">
        <title>Spodoptera exigua strain:BAW_Kor-Di-RS1 Genome sequencing and assembly.</title>
        <authorList>
            <person name="Kim J."/>
            <person name="Nam H.Y."/>
            <person name="Kwon M."/>
            <person name="Choi J.H."/>
            <person name="Cho S.R."/>
            <person name="Kim G.-H."/>
        </authorList>
    </citation>
    <scope>NUCLEOTIDE SEQUENCE</scope>
    <source>
        <strain evidence="13">BAW_Kor-Di-RS1</strain>
        <tissue evidence="13">Whole-body</tissue>
    </source>
</reference>
<evidence type="ECO:0000256" key="8">
    <source>
        <dbReference type="ARBA" id="ARBA00023065"/>
    </source>
</evidence>
<keyword evidence="5 12" id="KW-0812">Transmembrane</keyword>
<keyword evidence="9" id="KW-0472">Membrane</keyword>
<feature type="non-terminal residue" evidence="13">
    <location>
        <position position="1"/>
    </location>
</feature>
<evidence type="ECO:0000256" key="7">
    <source>
        <dbReference type="ARBA" id="ARBA00023053"/>
    </source>
</evidence>
<evidence type="ECO:0000256" key="12">
    <source>
        <dbReference type="RuleBase" id="RU000679"/>
    </source>
</evidence>
<evidence type="ECO:0000313" key="13">
    <source>
        <dbReference type="EMBL" id="KAF9419339.1"/>
    </source>
</evidence>
<evidence type="ECO:0000313" key="14">
    <source>
        <dbReference type="Proteomes" id="UP000648187"/>
    </source>
</evidence>
<dbReference type="EMBL" id="JACKWZ010000044">
    <property type="protein sequence ID" value="KAF9419339.1"/>
    <property type="molecule type" value="Genomic_DNA"/>
</dbReference>
<dbReference type="InterPro" id="IPR001873">
    <property type="entry name" value="ENaC"/>
</dbReference>
<evidence type="ECO:0000256" key="1">
    <source>
        <dbReference type="ARBA" id="ARBA00004141"/>
    </source>
</evidence>
<keyword evidence="6" id="KW-1133">Transmembrane helix</keyword>
<evidence type="ECO:0000256" key="6">
    <source>
        <dbReference type="ARBA" id="ARBA00022989"/>
    </source>
</evidence>
<evidence type="ECO:0000256" key="4">
    <source>
        <dbReference type="ARBA" id="ARBA00022461"/>
    </source>
</evidence>
<dbReference type="GO" id="GO:0015280">
    <property type="term" value="F:ligand-gated sodium channel activity"/>
    <property type="evidence" value="ECO:0007669"/>
    <property type="project" value="TreeGrafter"/>
</dbReference>
<dbReference type="Proteomes" id="UP000648187">
    <property type="component" value="Unassembled WGS sequence"/>
</dbReference>
<dbReference type="PANTHER" id="PTHR11690">
    <property type="entry name" value="AMILORIDE-SENSITIVE SODIUM CHANNEL-RELATED"/>
    <property type="match status" value="1"/>
</dbReference>
<proteinExistence type="inferred from homology"/>
<keyword evidence="10 12" id="KW-0739">Sodium transport</keyword>
<keyword evidence="7" id="KW-0915">Sodium</keyword>
<dbReference type="PANTHER" id="PTHR11690:SF253">
    <property type="entry name" value="PICKPOCKET 18-RELATED"/>
    <property type="match status" value="1"/>
</dbReference>
<keyword evidence="14" id="KW-1185">Reference proteome</keyword>
<keyword evidence="11 12" id="KW-0407">Ion channel</keyword>
<evidence type="ECO:0000256" key="2">
    <source>
        <dbReference type="ARBA" id="ARBA00007193"/>
    </source>
</evidence>
<dbReference type="Gene3D" id="2.60.470.10">
    <property type="entry name" value="Acid-sensing ion channels like domains"/>
    <property type="match status" value="1"/>
</dbReference>
<sequence>AVKFAEHCLTSLVCCDKHFSLGQGKMDSEPWWLKYRKKKLKPRYRLSTEMLIRKSLRETLKEYLNSSSIAGNIHVCSSMRLLLHRAVLFVPHLGVDLSESPGGVWRIVYLPIKDIDFPAVALCNINRISRKALKKKALEMYPKMNKLKNITLRKMEEILQHMGQLINFEKKPSNFADNKLIDDYDKLFGSETVNIMRAMAPSCEEMLLRCLWGGKPVNCSSIFSIRRTVLGHCCAFNYVLEYGATDMLNGTLSRVKRQIVPGLMNGLRVIIDTMIDDYAYPLHRFRQGFEVLIFNSYHFADMTGGRVLQRTVQPSQAEYFLLSSIKQEASSEVHKYPVKTRQCLFHTELSQTFNNIYSYSTCITRCRIETVQTLCKCTPYFLPSTSRLPTCTLKHLNCLHKYTGNLLIVK</sequence>